<sequence length="596" mass="66970">MAPKKNKQKQQGKQHKTNSKSNNPQSSSSQQTKHAPKLQISAENERRLRRLLLNTEKPAATTTNATIDGEKVSKHQKAKKLRNVYDKLSLEGFTSAQIEQALSALNELATIESALDWLCFNIPGNELPLKFSSGASASAIPEGTERTIKVISTAQDGWVPDRSLNEVRELPGISIRGKRDVLVSLDSEKSSQSDWIRKYMEYQEEQEEQEQLRQQQEEDVGYCEASIIKEYHLARMGALDAKKQKNHKKQEYFSGIIRKIRHQLVSLGLSDEILAPGFPPEDTSSTYTEDGFCDSRTNEVLQSTLEDDNDGLDRKLEVFDGLEDGSIKDSASILDSLVVPKNVVITKEIEGSEYLELDNLFSEDASSSAISFPDVLKSQKKMKPSQSVYGSMLGKVDDIWRKGDSNMIPKAVLQRFCQRLGWEAPKYNRLLEKENGFLYAVTILRTASGRGKSRKAGGLITIQLPDGKQSCDSAEDAQNNVAAFALCCLFSDISIHHLLREPYASLVKNWNEEESTNEVDNDEETRRMGFVDSLLNAQISDSVDHVYSPTISYSEKFEESSNLENEFSYSPSRSEEIINHGSPGKSKMFHEYFFCK</sequence>
<dbReference type="Proteomes" id="UP000036987">
    <property type="component" value="Unassembled WGS sequence"/>
</dbReference>
<dbReference type="GO" id="GO:0004386">
    <property type="term" value="F:helicase activity"/>
    <property type="evidence" value="ECO:0007669"/>
    <property type="project" value="UniProtKB-KW"/>
</dbReference>
<dbReference type="OrthoDB" id="5600252at2759"/>
<name>A0A0K9NIB4_ZOSMR</name>
<keyword evidence="2 6" id="KW-0067">ATP-binding</keyword>
<evidence type="ECO:0000259" key="4">
    <source>
        <dbReference type="Pfam" id="PF24385"/>
    </source>
</evidence>
<keyword evidence="1" id="KW-0378">Hydrolase</keyword>
<dbReference type="STRING" id="29655.A0A0K9NIB4"/>
<evidence type="ECO:0000256" key="3">
    <source>
        <dbReference type="SAM" id="MobiDB-lite"/>
    </source>
</evidence>
<dbReference type="InterPro" id="IPR056328">
    <property type="entry name" value="DSRM_DHX29"/>
</dbReference>
<dbReference type="SUPFAM" id="SSF54768">
    <property type="entry name" value="dsRNA-binding domain-like"/>
    <property type="match status" value="1"/>
</dbReference>
<evidence type="ECO:0000313" key="6">
    <source>
        <dbReference type="EMBL" id="KMZ56499.1"/>
    </source>
</evidence>
<feature type="compositionally biased region" description="Low complexity" evidence="3">
    <location>
        <begin position="19"/>
        <end position="33"/>
    </location>
</feature>
<accession>A0A0K9NIB4</accession>
<evidence type="ECO:0000256" key="2">
    <source>
        <dbReference type="ARBA" id="ARBA00022806"/>
    </source>
</evidence>
<dbReference type="EMBL" id="LFYR01002171">
    <property type="protein sequence ID" value="KMZ56499.1"/>
    <property type="molecule type" value="Genomic_DNA"/>
</dbReference>
<comment type="caution">
    <text evidence="6">The sequence shown here is derived from an EMBL/GenBank/DDBJ whole genome shotgun (WGS) entry which is preliminary data.</text>
</comment>
<dbReference type="Pfam" id="PF24899">
    <property type="entry name" value="UBA_DHX29"/>
    <property type="match status" value="1"/>
</dbReference>
<feature type="region of interest" description="Disordered" evidence="3">
    <location>
        <begin position="1"/>
        <end position="44"/>
    </location>
</feature>
<feature type="domain" description="ATP-dependent RNA helicase DHX29-like UBA" evidence="5">
    <location>
        <begin position="80"/>
        <end position="132"/>
    </location>
</feature>
<dbReference type="OMA" id="ATKKPCE"/>
<dbReference type="InterPro" id="IPR056890">
    <property type="entry name" value="UBA_DHX29-like"/>
</dbReference>
<evidence type="ECO:0000259" key="5">
    <source>
        <dbReference type="Pfam" id="PF24899"/>
    </source>
</evidence>
<gene>
    <name evidence="6" type="ORF">ZOSMA_94G00230</name>
</gene>
<dbReference type="AlphaFoldDB" id="A0A0K9NIB4"/>
<organism evidence="6 7">
    <name type="scientific">Zostera marina</name>
    <name type="common">Eelgrass</name>
    <dbReference type="NCBI Taxonomy" id="29655"/>
    <lineage>
        <taxon>Eukaryota</taxon>
        <taxon>Viridiplantae</taxon>
        <taxon>Streptophyta</taxon>
        <taxon>Embryophyta</taxon>
        <taxon>Tracheophyta</taxon>
        <taxon>Spermatophyta</taxon>
        <taxon>Magnoliopsida</taxon>
        <taxon>Liliopsida</taxon>
        <taxon>Zosteraceae</taxon>
        <taxon>Zostera</taxon>
    </lineage>
</organism>
<dbReference type="Pfam" id="PF24385">
    <property type="entry name" value="DSRM_DHX29"/>
    <property type="match status" value="1"/>
</dbReference>
<evidence type="ECO:0000313" key="7">
    <source>
        <dbReference type="Proteomes" id="UP000036987"/>
    </source>
</evidence>
<dbReference type="GO" id="GO:0016787">
    <property type="term" value="F:hydrolase activity"/>
    <property type="evidence" value="ECO:0007669"/>
    <property type="project" value="UniProtKB-KW"/>
</dbReference>
<feature type="compositionally biased region" description="Basic residues" evidence="3">
    <location>
        <begin position="1"/>
        <end position="18"/>
    </location>
</feature>
<keyword evidence="2 6" id="KW-0547">Nucleotide-binding</keyword>
<keyword evidence="2 6" id="KW-0347">Helicase</keyword>
<feature type="domain" description="ATP-dependent RNA helicase DHX29 DSRM-like" evidence="4">
    <location>
        <begin position="408"/>
        <end position="524"/>
    </location>
</feature>
<evidence type="ECO:0000256" key="1">
    <source>
        <dbReference type="ARBA" id="ARBA00022801"/>
    </source>
</evidence>
<reference evidence="7" key="1">
    <citation type="journal article" date="2016" name="Nature">
        <title>The genome of the seagrass Zostera marina reveals angiosperm adaptation to the sea.</title>
        <authorList>
            <person name="Olsen J.L."/>
            <person name="Rouze P."/>
            <person name="Verhelst B."/>
            <person name="Lin Y.-C."/>
            <person name="Bayer T."/>
            <person name="Collen J."/>
            <person name="Dattolo E."/>
            <person name="De Paoli E."/>
            <person name="Dittami S."/>
            <person name="Maumus F."/>
            <person name="Michel G."/>
            <person name="Kersting A."/>
            <person name="Lauritano C."/>
            <person name="Lohaus R."/>
            <person name="Toepel M."/>
            <person name="Tonon T."/>
            <person name="Vanneste K."/>
            <person name="Amirebrahimi M."/>
            <person name="Brakel J."/>
            <person name="Bostroem C."/>
            <person name="Chovatia M."/>
            <person name="Grimwood J."/>
            <person name="Jenkins J.W."/>
            <person name="Jueterbock A."/>
            <person name="Mraz A."/>
            <person name="Stam W.T."/>
            <person name="Tice H."/>
            <person name="Bornberg-Bauer E."/>
            <person name="Green P.J."/>
            <person name="Pearson G.A."/>
            <person name="Procaccini G."/>
            <person name="Duarte C.M."/>
            <person name="Schmutz J."/>
            <person name="Reusch T.B.H."/>
            <person name="Van de Peer Y."/>
        </authorList>
    </citation>
    <scope>NUCLEOTIDE SEQUENCE [LARGE SCALE GENOMIC DNA]</scope>
    <source>
        <strain evidence="7">cv. Finnish</strain>
    </source>
</reference>
<protein>
    <submittedName>
        <fullName evidence="6">Putative ATP-dependent RNA helicase</fullName>
    </submittedName>
</protein>
<keyword evidence="7" id="KW-1185">Reference proteome</keyword>
<proteinExistence type="predicted"/>